<dbReference type="AlphaFoldDB" id="A0A4R4AKA6"/>
<name>A0A4R4AKA6_MARGR</name>
<organism evidence="2 3">
    <name type="scientific">Marichromatium gracile</name>
    <name type="common">Chromatium gracile</name>
    <dbReference type="NCBI Taxonomy" id="1048"/>
    <lineage>
        <taxon>Bacteria</taxon>
        <taxon>Pseudomonadati</taxon>
        <taxon>Pseudomonadota</taxon>
        <taxon>Gammaproteobacteria</taxon>
        <taxon>Chromatiales</taxon>
        <taxon>Chromatiaceae</taxon>
        <taxon>Marichromatium</taxon>
    </lineage>
</organism>
<evidence type="ECO:0000313" key="3">
    <source>
        <dbReference type="Proteomes" id="UP000295247"/>
    </source>
</evidence>
<dbReference type="EMBL" id="SMDC01000001">
    <property type="protein sequence ID" value="TCW39853.1"/>
    <property type="molecule type" value="Genomic_DNA"/>
</dbReference>
<proteinExistence type="predicted"/>
<feature type="region of interest" description="Disordered" evidence="1">
    <location>
        <begin position="254"/>
        <end position="330"/>
    </location>
</feature>
<protein>
    <recommendedName>
        <fullName evidence="4">DUF4340 domain-containing protein</fullName>
    </recommendedName>
</protein>
<sequence>MNRRWRINLVLAILLLGLALAIRDELHQHHARPLLATIEPTQIQRIGLERDGEPPLEFMRAGAGWELRAPFRAPADVERIERLLGVLATPVQQSFPVSGLELAPLGLSPPRVQLRVDARAFAFGATDPLQQHRYVAAGDLVHLIDDRAYHLLIAPLRDYVSTRPLPADFVPVQGTLEGIGLTPESLAALPALSAERVEHDPEPPHGTALSLRAEDGRMLRFRLSEDQRSWRRLDQPLRYLLATAPRLATDPALATLPEPMAPPEPIGADPFAPESGAMDEPVLPSDALLGPPPEVRLGPERPSPEAGFGAEPYKRPPQGFGQDPFAPDPP</sequence>
<reference evidence="2 3" key="1">
    <citation type="submission" date="2019-03" db="EMBL/GenBank/DDBJ databases">
        <title>Genomic Encyclopedia of Type Strains, Phase IV (KMG-IV): sequencing the most valuable type-strain genomes for metagenomic binning, comparative biology and taxonomic classification.</title>
        <authorList>
            <person name="Goeker M."/>
        </authorList>
    </citation>
    <scope>NUCLEOTIDE SEQUENCE [LARGE SCALE GENOMIC DNA]</scope>
    <source>
        <strain evidence="2 3">DSM 203</strain>
    </source>
</reference>
<comment type="caution">
    <text evidence="2">The sequence shown here is derived from an EMBL/GenBank/DDBJ whole genome shotgun (WGS) entry which is preliminary data.</text>
</comment>
<evidence type="ECO:0000256" key="1">
    <source>
        <dbReference type="SAM" id="MobiDB-lite"/>
    </source>
</evidence>
<gene>
    <name evidence="2" type="ORF">EDC29_101269</name>
</gene>
<accession>A0A4R4AKA6</accession>
<dbReference type="RefSeq" id="WP_132228257.1">
    <property type="nucleotide sequence ID" value="NZ_NRRH01000001.1"/>
</dbReference>
<evidence type="ECO:0008006" key="4">
    <source>
        <dbReference type="Google" id="ProtNLM"/>
    </source>
</evidence>
<dbReference type="Proteomes" id="UP000295247">
    <property type="component" value="Unassembled WGS sequence"/>
</dbReference>
<evidence type="ECO:0000313" key="2">
    <source>
        <dbReference type="EMBL" id="TCW39853.1"/>
    </source>
</evidence>